<accession>A0A9D1IZK0</accession>
<evidence type="ECO:0000313" key="1">
    <source>
        <dbReference type="EMBL" id="HIR55656.1"/>
    </source>
</evidence>
<dbReference type="EMBL" id="DVHH01000208">
    <property type="protein sequence ID" value="HIR55656.1"/>
    <property type="molecule type" value="Genomic_DNA"/>
</dbReference>
<reference evidence="1" key="2">
    <citation type="journal article" date="2021" name="PeerJ">
        <title>Extensive microbial diversity within the chicken gut microbiome revealed by metagenomics and culture.</title>
        <authorList>
            <person name="Gilroy R."/>
            <person name="Ravi A."/>
            <person name="Getino M."/>
            <person name="Pursley I."/>
            <person name="Horton D.L."/>
            <person name="Alikhan N.F."/>
            <person name="Baker D."/>
            <person name="Gharbi K."/>
            <person name="Hall N."/>
            <person name="Watson M."/>
            <person name="Adriaenssens E.M."/>
            <person name="Foster-Nyarko E."/>
            <person name="Jarju S."/>
            <person name="Secka A."/>
            <person name="Antonio M."/>
            <person name="Oren A."/>
            <person name="Chaudhuri R.R."/>
            <person name="La Ragione R."/>
            <person name="Hildebrand F."/>
            <person name="Pallen M.J."/>
        </authorList>
    </citation>
    <scope>NUCLEOTIDE SEQUENCE</scope>
    <source>
        <strain evidence="1">ChiGjej3B3-7149</strain>
    </source>
</reference>
<gene>
    <name evidence="1" type="ORF">IAD36_08700</name>
</gene>
<proteinExistence type="predicted"/>
<dbReference type="Proteomes" id="UP000824238">
    <property type="component" value="Unassembled WGS sequence"/>
</dbReference>
<evidence type="ECO:0000313" key="2">
    <source>
        <dbReference type="Proteomes" id="UP000824238"/>
    </source>
</evidence>
<comment type="caution">
    <text evidence="1">The sequence shown here is derived from an EMBL/GenBank/DDBJ whole genome shotgun (WGS) entry which is preliminary data.</text>
</comment>
<name>A0A9D1IZK0_9FIRM</name>
<sequence length="118" mass="12482">MIPAIRQTSKENIAADGETLIGCIYSAELFGEETEPSTVYDADGKVSSVSIYLAGAEAGPYAERLTELYGEPDADSAGESTESGSSWEVWKTEHGQIKLLQSYGLCTLEITAPSVGLG</sequence>
<reference evidence="1" key="1">
    <citation type="submission" date="2020-10" db="EMBL/GenBank/DDBJ databases">
        <authorList>
            <person name="Gilroy R."/>
        </authorList>
    </citation>
    <scope>NUCLEOTIDE SEQUENCE</scope>
    <source>
        <strain evidence="1">ChiGjej3B3-7149</strain>
    </source>
</reference>
<protein>
    <submittedName>
        <fullName evidence="1">Uncharacterized protein</fullName>
    </submittedName>
</protein>
<dbReference type="AlphaFoldDB" id="A0A9D1IZK0"/>
<organism evidence="1 2">
    <name type="scientific">Candidatus Scatomorpha intestinigallinarum</name>
    <dbReference type="NCBI Taxonomy" id="2840923"/>
    <lineage>
        <taxon>Bacteria</taxon>
        <taxon>Bacillati</taxon>
        <taxon>Bacillota</taxon>
        <taxon>Clostridia</taxon>
        <taxon>Eubacteriales</taxon>
        <taxon>Candidatus Scatomorpha</taxon>
    </lineage>
</organism>